<evidence type="ECO:0000256" key="1">
    <source>
        <dbReference type="SAM" id="MobiDB-lite"/>
    </source>
</evidence>
<feature type="region of interest" description="Disordered" evidence="1">
    <location>
        <begin position="1"/>
        <end position="31"/>
    </location>
</feature>
<dbReference type="EMBL" id="VSRR010001050">
    <property type="protein sequence ID" value="MPC22080.1"/>
    <property type="molecule type" value="Genomic_DNA"/>
</dbReference>
<accession>A0A5B7DKR2</accession>
<evidence type="ECO:0000313" key="3">
    <source>
        <dbReference type="Proteomes" id="UP000324222"/>
    </source>
</evidence>
<feature type="region of interest" description="Disordered" evidence="1">
    <location>
        <begin position="46"/>
        <end position="65"/>
    </location>
</feature>
<gene>
    <name evidence="2" type="ORF">E2C01_015085</name>
</gene>
<dbReference type="Proteomes" id="UP000324222">
    <property type="component" value="Unassembled WGS sequence"/>
</dbReference>
<sequence>MAVYSSLEDVKGSRYLSPSPTHPTHNTHHAEGVAVGQAGMAKFAKKMLPHLGGRGAAPSQPTPNWRVSDKVHVSLCLNQ</sequence>
<protein>
    <submittedName>
        <fullName evidence="2">Uncharacterized protein</fullName>
    </submittedName>
</protein>
<evidence type="ECO:0000313" key="2">
    <source>
        <dbReference type="EMBL" id="MPC22080.1"/>
    </source>
</evidence>
<reference evidence="2 3" key="1">
    <citation type="submission" date="2019-05" db="EMBL/GenBank/DDBJ databases">
        <title>Another draft genome of Portunus trituberculatus and its Hox gene families provides insights of decapod evolution.</title>
        <authorList>
            <person name="Jeong J.-H."/>
            <person name="Song I."/>
            <person name="Kim S."/>
            <person name="Choi T."/>
            <person name="Kim D."/>
            <person name="Ryu S."/>
            <person name="Kim W."/>
        </authorList>
    </citation>
    <scope>NUCLEOTIDE SEQUENCE [LARGE SCALE GENOMIC DNA]</scope>
    <source>
        <tissue evidence="2">Muscle</tissue>
    </source>
</reference>
<proteinExistence type="predicted"/>
<comment type="caution">
    <text evidence="2">The sequence shown here is derived from an EMBL/GenBank/DDBJ whole genome shotgun (WGS) entry which is preliminary data.</text>
</comment>
<dbReference type="AlphaFoldDB" id="A0A5B7DKR2"/>
<name>A0A5B7DKR2_PORTR</name>
<organism evidence="2 3">
    <name type="scientific">Portunus trituberculatus</name>
    <name type="common">Swimming crab</name>
    <name type="synonym">Neptunus trituberculatus</name>
    <dbReference type="NCBI Taxonomy" id="210409"/>
    <lineage>
        <taxon>Eukaryota</taxon>
        <taxon>Metazoa</taxon>
        <taxon>Ecdysozoa</taxon>
        <taxon>Arthropoda</taxon>
        <taxon>Crustacea</taxon>
        <taxon>Multicrustacea</taxon>
        <taxon>Malacostraca</taxon>
        <taxon>Eumalacostraca</taxon>
        <taxon>Eucarida</taxon>
        <taxon>Decapoda</taxon>
        <taxon>Pleocyemata</taxon>
        <taxon>Brachyura</taxon>
        <taxon>Eubrachyura</taxon>
        <taxon>Portunoidea</taxon>
        <taxon>Portunidae</taxon>
        <taxon>Portuninae</taxon>
        <taxon>Portunus</taxon>
    </lineage>
</organism>
<keyword evidence="3" id="KW-1185">Reference proteome</keyword>